<comment type="subcellular location">
    <subcellularLocation>
        <location evidence="1">Nucleus</location>
    </subcellularLocation>
</comment>
<dbReference type="InterPro" id="IPR050815">
    <property type="entry name" value="TF_fung"/>
</dbReference>
<dbReference type="Proteomes" id="UP001172101">
    <property type="component" value="Unassembled WGS sequence"/>
</dbReference>
<dbReference type="GO" id="GO:0008270">
    <property type="term" value="F:zinc ion binding"/>
    <property type="evidence" value="ECO:0007669"/>
    <property type="project" value="InterPro"/>
</dbReference>
<accession>A0AA40EDQ3</accession>
<dbReference type="PANTHER" id="PTHR47338:SF5">
    <property type="entry name" value="ZN(II)2CYS6 TRANSCRIPTION FACTOR (EUROFUNG)"/>
    <property type="match status" value="1"/>
</dbReference>
<keyword evidence="4" id="KW-0804">Transcription</keyword>
<evidence type="ECO:0000256" key="1">
    <source>
        <dbReference type="ARBA" id="ARBA00004123"/>
    </source>
</evidence>
<keyword evidence="3" id="KW-0805">Transcription regulation</keyword>
<feature type="region of interest" description="Disordered" evidence="6">
    <location>
        <begin position="564"/>
        <end position="585"/>
    </location>
</feature>
<reference evidence="8" key="1">
    <citation type="submission" date="2023-06" db="EMBL/GenBank/DDBJ databases">
        <title>Genome-scale phylogeny and comparative genomics of the fungal order Sordariales.</title>
        <authorList>
            <consortium name="Lawrence Berkeley National Laboratory"/>
            <person name="Hensen N."/>
            <person name="Bonometti L."/>
            <person name="Westerberg I."/>
            <person name="Brannstrom I.O."/>
            <person name="Guillou S."/>
            <person name="Cros-Aarteil S."/>
            <person name="Calhoun S."/>
            <person name="Haridas S."/>
            <person name="Kuo A."/>
            <person name="Mondo S."/>
            <person name="Pangilinan J."/>
            <person name="Riley R."/>
            <person name="LaButti K."/>
            <person name="Andreopoulos B."/>
            <person name="Lipzen A."/>
            <person name="Chen C."/>
            <person name="Yanf M."/>
            <person name="Daum C."/>
            <person name="Ng V."/>
            <person name="Clum A."/>
            <person name="Steindorff A."/>
            <person name="Ohm R."/>
            <person name="Martin F."/>
            <person name="Silar P."/>
            <person name="Natvig D."/>
            <person name="Lalanne C."/>
            <person name="Gautier V."/>
            <person name="Ament-velasquez S.L."/>
            <person name="Kruys A."/>
            <person name="Hutchinson M.I."/>
            <person name="Powell A.J."/>
            <person name="Barry K."/>
            <person name="Miller A.N."/>
            <person name="Grigoriev I.V."/>
            <person name="Debuchy R."/>
            <person name="Gladieux P."/>
            <person name="Thoren M.H."/>
            <person name="Johannesson H."/>
        </authorList>
    </citation>
    <scope>NUCLEOTIDE SEQUENCE</scope>
    <source>
        <strain evidence="8">SMH2392-1A</strain>
    </source>
</reference>
<feature type="compositionally biased region" description="Basic and acidic residues" evidence="6">
    <location>
        <begin position="35"/>
        <end position="57"/>
    </location>
</feature>
<protein>
    <recommendedName>
        <fullName evidence="7">Xylanolytic transcriptional activator regulatory domain-containing protein</fullName>
    </recommendedName>
</protein>
<dbReference type="PANTHER" id="PTHR47338">
    <property type="entry name" value="ZN(II)2CYS6 TRANSCRIPTION FACTOR (EUROFUNG)-RELATED"/>
    <property type="match status" value="1"/>
</dbReference>
<proteinExistence type="predicted"/>
<evidence type="ECO:0000256" key="5">
    <source>
        <dbReference type="ARBA" id="ARBA00023242"/>
    </source>
</evidence>
<dbReference type="GeneID" id="85319608"/>
<gene>
    <name evidence="8" type="ORF">B0T26DRAFT_631339</name>
</gene>
<name>A0AA40EDQ3_9PEZI</name>
<dbReference type="Pfam" id="PF04082">
    <property type="entry name" value="Fungal_trans"/>
    <property type="match status" value="1"/>
</dbReference>
<keyword evidence="2" id="KW-0479">Metal-binding</keyword>
<dbReference type="AlphaFoldDB" id="A0AA40EDQ3"/>
<sequence length="714" mass="79862">MRSKCLHDKAKPPCNACRDSGLGAADCIFPVRGQPDQDRDYRHPRMRAEKNNKRDSVKVRREILDAPVVSPAPSSAPSRPPKGVDEWDLLPPLPEIIEAVNMFTAHYFQLGFIPKQKFPERLRTNHRSVSVFFLLGILSISARLTPALIERYGSAVNASETFMERASSVALNELYKEPSLEKCQAFYLLSIAQQGSGVKDRSSINMGIAVRMATLMQLHREETYVLVNPTKELVMRAESARRTLWMLHSQDNLHSGPRSPVSLAASDITTLLPSNEKDFANAREPKSRAALEGTPPAIENPRLVADEGRSLFATLIQAHHFWGAISRRAITHDKSLRPWEPASDYAKMERRLADWERGLPNDHRWSIFLLKGYKQEGQDLAYLGVTMITRLCNIVIRKSYLHEMISYDKFDPKLTAFWARMSLELFRNVKDLYEQIETQYGDRSPEEGTGAQMAAFCVYSCGFLAGYLCKYPNVCPEPNLVREGPMMVQRVLNILAESKNVWPLASRWYDHLERFCRAQKGIVVGAEGSMADSAQPIPNALHPAPTPSVIKPIQPRIVPPSPDTKNGILSQHSNTPILPLPQPNPTPTPTPTLYNIDPNLRRSAPQVQQHAQGGIISPPQQGVVGPSHVQTQHQQQQIISGRPDGLGLLIEAFDTHQTGLPDPRYDPQTAAQDYYPQTGLAVNDGYENELGYYMSDGVPATMQNWVSGSGMYGY</sequence>
<keyword evidence="9" id="KW-1185">Reference proteome</keyword>
<dbReference type="GO" id="GO:0005634">
    <property type="term" value="C:nucleus"/>
    <property type="evidence" value="ECO:0007669"/>
    <property type="project" value="UniProtKB-SubCell"/>
</dbReference>
<dbReference type="SMART" id="SM00906">
    <property type="entry name" value="Fungal_trans"/>
    <property type="match status" value="1"/>
</dbReference>
<evidence type="ECO:0000256" key="6">
    <source>
        <dbReference type="SAM" id="MobiDB-lite"/>
    </source>
</evidence>
<evidence type="ECO:0000313" key="8">
    <source>
        <dbReference type="EMBL" id="KAK0733686.1"/>
    </source>
</evidence>
<dbReference type="InterPro" id="IPR007219">
    <property type="entry name" value="XnlR_reg_dom"/>
</dbReference>
<feature type="domain" description="Xylanolytic transcriptional activator regulatory" evidence="7">
    <location>
        <begin position="202"/>
        <end position="279"/>
    </location>
</feature>
<comment type="caution">
    <text evidence="8">The sequence shown here is derived from an EMBL/GenBank/DDBJ whole genome shotgun (WGS) entry which is preliminary data.</text>
</comment>
<dbReference type="GO" id="GO:0000981">
    <property type="term" value="F:DNA-binding transcription factor activity, RNA polymerase II-specific"/>
    <property type="evidence" value="ECO:0007669"/>
    <property type="project" value="InterPro"/>
</dbReference>
<keyword evidence="5" id="KW-0539">Nucleus</keyword>
<evidence type="ECO:0000256" key="4">
    <source>
        <dbReference type="ARBA" id="ARBA00023163"/>
    </source>
</evidence>
<evidence type="ECO:0000256" key="3">
    <source>
        <dbReference type="ARBA" id="ARBA00023015"/>
    </source>
</evidence>
<evidence type="ECO:0000259" key="7">
    <source>
        <dbReference type="SMART" id="SM00906"/>
    </source>
</evidence>
<dbReference type="RefSeq" id="XP_060302563.1">
    <property type="nucleotide sequence ID" value="XM_060436338.1"/>
</dbReference>
<feature type="region of interest" description="Disordered" evidence="6">
    <location>
        <begin position="33"/>
        <end position="57"/>
    </location>
</feature>
<feature type="compositionally biased region" description="Polar residues" evidence="6">
    <location>
        <begin position="564"/>
        <end position="574"/>
    </location>
</feature>
<dbReference type="GO" id="GO:0003677">
    <property type="term" value="F:DNA binding"/>
    <property type="evidence" value="ECO:0007669"/>
    <property type="project" value="InterPro"/>
</dbReference>
<dbReference type="CDD" id="cd12148">
    <property type="entry name" value="fungal_TF_MHR"/>
    <property type="match status" value="1"/>
</dbReference>
<evidence type="ECO:0000256" key="2">
    <source>
        <dbReference type="ARBA" id="ARBA00022723"/>
    </source>
</evidence>
<evidence type="ECO:0000313" key="9">
    <source>
        <dbReference type="Proteomes" id="UP001172101"/>
    </source>
</evidence>
<dbReference type="EMBL" id="JAUIRO010000001">
    <property type="protein sequence ID" value="KAK0733686.1"/>
    <property type="molecule type" value="Genomic_DNA"/>
</dbReference>
<dbReference type="GO" id="GO:0006351">
    <property type="term" value="P:DNA-templated transcription"/>
    <property type="evidence" value="ECO:0007669"/>
    <property type="project" value="InterPro"/>
</dbReference>
<organism evidence="8 9">
    <name type="scientific">Lasiosphaeria miniovina</name>
    <dbReference type="NCBI Taxonomy" id="1954250"/>
    <lineage>
        <taxon>Eukaryota</taxon>
        <taxon>Fungi</taxon>
        <taxon>Dikarya</taxon>
        <taxon>Ascomycota</taxon>
        <taxon>Pezizomycotina</taxon>
        <taxon>Sordariomycetes</taxon>
        <taxon>Sordariomycetidae</taxon>
        <taxon>Sordariales</taxon>
        <taxon>Lasiosphaeriaceae</taxon>
        <taxon>Lasiosphaeria</taxon>
    </lineage>
</organism>